<dbReference type="SUPFAM" id="SSF52540">
    <property type="entry name" value="P-loop containing nucleoside triphosphate hydrolases"/>
    <property type="match status" value="1"/>
</dbReference>
<comment type="caution">
    <text evidence="1">The sequence shown here is derived from an EMBL/GenBank/DDBJ whole genome shotgun (WGS) entry which is preliminary data.</text>
</comment>
<dbReference type="AlphaFoldDB" id="A0A7X0NP78"/>
<evidence type="ECO:0000313" key="1">
    <source>
        <dbReference type="EMBL" id="MBB6547077.1"/>
    </source>
</evidence>
<evidence type="ECO:0000313" key="2">
    <source>
        <dbReference type="Proteomes" id="UP000565579"/>
    </source>
</evidence>
<keyword evidence="2" id="KW-1185">Reference proteome</keyword>
<proteinExistence type="predicted"/>
<name>A0A7X0NP78_9ACTN</name>
<dbReference type="RefSeq" id="WP_185101778.1">
    <property type="nucleotide sequence ID" value="NZ_BAAAXY010000169.1"/>
</dbReference>
<dbReference type="EMBL" id="JACHMI010000001">
    <property type="protein sequence ID" value="MBB6547077.1"/>
    <property type="molecule type" value="Genomic_DNA"/>
</dbReference>
<reference evidence="1 2" key="1">
    <citation type="submission" date="2020-08" db="EMBL/GenBank/DDBJ databases">
        <title>Sequencing the genomes of 1000 actinobacteria strains.</title>
        <authorList>
            <person name="Klenk H.-P."/>
        </authorList>
    </citation>
    <scope>NUCLEOTIDE SEQUENCE [LARGE SCALE GENOMIC DNA]</scope>
    <source>
        <strain evidence="1 2">DSM 43768</strain>
    </source>
</reference>
<dbReference type="InterPro" id="IPR027417">
    <property type="entry name" value="P-loop_NTPase"/>
</dbReference>
<accession>A0A7X0NP78</accession>
<dbReference type="Proteomes" id="UP000565579">
    <property type="component" value="Unassembled WGS sequence"/>
</dbReference>
<protein>
    <submittedName>
        <fullName evidence="1">Uncharacterized protein</fullName>
    </submittedName>
</protein>
<sequence>MEVSDVRYELYGLMAGNPYTTRPLNSLEQELDRSLLLELEGFVRLPKLQEAIEAAVTRRGPALFLITGVGMSGRTSLANHLLYLYHQAHGPQHRLATHRMDGYDMTHDAYAQVRSTLLSLRNKMGLMTIEMPPGLRGRFSELSRRGSVDPMDEYDLQEIAEFLAATFAASDAAFGVVYEGVATKDLITLSTRVFENTPAVVVFTVDAYQHANAAQLTEADRSDFARRGTIIDLPLLTTRQIACLAEQRWTGTPPVPFDPDDLQAVFDSRRFTIGQALRHLEVLLDLRLVEYEGEDLWPTDDLRMSSRWLRIKMWQGERWSRLR</sequence>
<organism evidence="1 2">
    <name type="scientific">Nonomuraea rubra</name>
    <dbReference type="NCBI Taxonomy" id="46180"/>
    <lineage>
        <taxon>Bacteria</taxon>
        <taxon>Bacillati</taxon>
        <taxon>Actinomycetota</taxon>
        <taxon>Actinomycetes</taxon>
        <taxon>Streptosporangiales</taxon>
        <taxon>Streptosporangiaceae</taxon>
        <taxon>Nonomuraea</taxon>
    </lineage>
</organism>
<gene>
    <name evidence="1" type="ORF">HD593_001872</name>
</gene>